<sequence>MTTLSAGSAAPAAAPVVTRRLTYVKAFNEGLAQVMREDADVFVAGEDVAGYGGVFHMFDGLLGEFGPRRVVDTPIAEMALVGLGVGAAARGLRPVVDLMFMDFLGVCLDQVVNQAAKMKYMYGGAVSVPLTITTASGAGLGAAAQHSQSLEMWLAHIPGLKVCMPATPHDAKGLIVAAVRDGDPVVVMLNKVLLGAKGEVPEEIYEVPLGKADVVRGGDDVTIVTVGRMRDEAVRAAEELARTGVQAEVIDLRTVQPLDIGTVLESVRRTNRVLVAHEAVTFGGIGAEIAAQIQDQVFDHLDAPVLRLGAPFAPVPFAPVLEKAYVPDAERIAAGCRRLLERK</sequence>
<dbReference type="FunFam" id="3.40.50.970:FF:000001">
    <property type="entry name" value="Pyruvate dehydrogenase E1 beta subunit"/>
    <property type="match status" value="1"/>
</dbReference>
<organism evidence="5 6">
    <name type="scientific">Actinomadura rudentiformis</name>
    <dbReference type="NCBI Taxonomy" id="359158"/>
    <lineage>
        <taxon>Bacteria</taxon>
        <taxon>Bacillati</taxon>
        <taxon>Actinomycetota</taxon>
        <taxon>Actinomycetes</taxon>
        <taxon>Streptosporangiales</taxon>
        <taxon>Thermomonosporaceae</taxon>
        <taxon>Actinomadura</taxon>
    </lineage>
</organism>
<dbReference type="InterPro" id="IPR005475">
    <property type="entry name" value="Transketolase-like_Pyr-bd"/>
</dbReference>
<gene>
    <name evidence="5" type="ORF">F8566_45175</name>
</gene>
<dbReference type="FunFam" id="3.40.50.920:FF:000001">
    <property type="entry name" value="Pyruvate dehydrogenase E1 beta subunit"/>
    <property type="match status" value="1"/>
</dbReference>
<dbReference type="OrthoDB" id="3457658at2"/>
<dbReference type="InterPro" id="IPR009014">
    <property type="entry name" value="Transketo_C/PFOR_II"/>
</dbReference>
<keyword evidence="3" id="KW-0786">Thiamine pyrophosphate</keyword>
<dbReference type="NCBIfam" id="NF006667">
    <property type="entry name" value="PRK09212.1"/>
    <property type="match status" value="1"/>
</dbReference>
<dbReference type="Gene3D" id="3.40.50.970">
    <property type="match status" value="1"/>
</dbReference>
<dbReference type="EMBL" id="WBMT01000030">
    <property type="protein sequence ID" value="KAB2340385.1"/>
    <property type="molecule type" value="Genomic_DNA"/>
</dbReference>
<comment type="cofactor">
    <cofactor evidence="1">
        <name>thiamine diphosphate</name>
        <dbReference type="ChEBI" id="CHEBI:58937"/>
    </cofactor>
</comment>
<dbReference type="PANTHER" id="PTHR43257:SF2">
    <property type="entry name" value="PYRUVATE DEHYDROGENASE E1 COMPONENT SUBUNIT BETA"/>
    <property type="match status" value="1"/>
</dbReference>
<evidence type="ECO:0000259" key="4">
    <source>
        <dbReference type="SMART" id="SM00861"/>
    </source>
</evidence>
<dbReference type="RefSeq" id="WP_151569813.1">
    <property type="nucleotide sequence ID" value="NZ_WBMT01000030.1"/>
</dbReference>
<evidence type="ECO:0000256" key="1">
    <source>
        <dbReference type="ARBA" id="ARBA00001964"/>
    </source>
</evidence>
<dbReference type="SUPFAM" id="SSF52922">
    <property type="entry name" value="TK C-terminal domain-like"/>
    <property type="match status" value="1"/>
</dbReference>
<evidence type="ECO:0000256" key="3">
    <source>
        <dbReference type="ARBA" id="ARBA00023052"/>
    </source>
</evidence>
<dbReference type="CDD" id="cd07036">
    <property type="entry name" value="TPP_PYR_E1-PDHc-beta_like"/>
    <property type="match status" value="1"/>
</dbReference>
<feature type="domain" description="Transketolase-like pyrimidine-binding" evidence="4">
    <location>
        <begin position="21"/>
        <end position="196"/>
    </location>
</feature>
<dbReference type="SMART" id="SM00861">
    <property type="entry name" value="Transket_pyr"/>
    <property type="match status" value="1"/>
</dbReference>
<dbReference type="Pfam" id="PF02780">
    <property type="entry name" value="Transketolase_C"/>
    <property type="match status" value="1"/>
</dbReference>
<dbReference type="AlphaFoldDB" id="A0A6H9YHY1"/>
<dbReference type="Gene3D" id="3.40.50.920">
    <property type="match status" value="1"/>
</dbReference>
<dbReference type="InterPro" id="IPR033248">
    <property type="entry name" value="Transketolase_C"/>
</dbReference>
<protein>
    <submittedName>
        <fullName evidence="5">Alpha-ketoacid dehydrogenase subunit beta</fullName>
    </submittedName>
</protein>
<dbReference type="Proteomes" id="UP000468735">
    <property type="component" value="Unassembled WGS sequence"/>
</dbReference>
<name>A0A6H9YHY1_9ACTN</name>
<dbReference type="SUPFAM" id="SSF52518">
    <property type="entry name" value="Thiamin diphosphate-binding fold (THDP-binding)"/>
    <property type="match status" value="1"/>
</dbReference>
<comment type="caution">
    <text evidence="5">The sequence shown here is derived from an EMBL/GenBank/DDBJ whole genome shotgun (WGS) entry which is preliminary data.</text>
</comment>
<evidence type="ECO:0000313" key="6">
    <source>
        <dbReference type="Proteomes" id="UP000468735"/>
    </source>
</evidence>
<keyword evidence="6" id="KW-1185">Reference proteome</keyword>
<keyword evidence="2" id="KW-0560">Oxidoreductase</keyword>
<dbReference type="GO" id="GO:0000287">
    <property type="term" value="F:magnesium ion binding"/>
    <property type="evidence" value="ECO:0007669"/>
    <property type="project" value="UniProtKB-ARBA"/>
</dbReference>
<evidence type="ECO:0000313" key="5">
    <source>
        <dbReference type="EMBL" id="KAB2340385.1"/>
    </source>
</evidence>
<dbReference type="PANTHER" id="PTHR43257">
    <property type="entry name" value="PYRUVATE DEHYDROGENASE E1 COMPONENT BETA SUBUNIT"/>
    <property type="match status" value="1"/>
</dbReference>
<evidence type="ECO:0000256" key="2">
    <source>
        <dbReference type="ARBA" id="ARBA00023002"/>
    </source>
</evidence>
<dbReference type="InterPro" id="IPR029061">
    <property type="entry name" value="THDP-binding"/>
</dbReference>
<proteinExistence type="predicted"/>
<accession>A0A6H9YHY1</accession>
<reference evidence="5 6" key="1">
    <citation type="submission" date="2019-09" db="EMBL/GenBank/DDBJ databases">
        <title>Actinomadura physcomitrii sp. nov., a novel actinomycete isolated from moss [Physcomitrium sphaericum (Ludw) Fuernr].</title>
        <authorList>
            <person name="Zhuang X."/>
            <person name="Liu C."/>
        </authorList>
    </citation>
    <scope>NUCLEOTIDE SEQUENCE [LARGE SCALE GENOMIC DNA]</scope>
    <source>
        <strain evidence="5 6">HMC1</strain>
    </source>
</reference>
<dbReference type="GO" id="GO:0016491">
    <property type="term" value="F:oxidoreductase activity"/>
    <property type="evidence" value="ECO:0007669"/>
    <property type="project" value="UniProtKB-KW"/>
</dbReference>
<dbReference type="Pfam" id="PF02779">
    <property type="entry name" value="Transket_pyr"/>
    <property type="match status" value="1"/>
</dbReference>